<comment type="similarity">
    <text evidence="3">Belongs to the peptidase C56 family. HSP31-like subfamily.</text>
</comment>
<keyword evidence="2" id="KW-0456">Lyase</keyword>
<evidence type="ECO:0000313" key="5">
    <source>
        <dbReference type="EMBL" id="KAG2442982.1"/>
    </source>
</evidence>
<feature type="domain" description="DJ-1/PfpI" evidence="4">
    <location>
        <begin position="37"/>
        <end position="225"/>
    </location>
</feature>
<dbReference type="InterPro" id="IPR050325">
    <property type="entry name" value="Prot/Nucl_acid_deglycase"/>
</dbReference>
<dbReference type="InterPro" id="IPR029062">
    <property type="entry name" value="Class_I_gatase-like"/>
</dbReference>
<evidence type="ECO:0000256" key="1">
    <source>
        <dbReference type="ARBA" id="ARBA00023016"/>
    </source>
</evidence>
<dbReference type="Pfam" id="PF01965">
    <property type="entry name" value="DJ-1_PfpI"/>
    <property type="match status" value="1"/>
</dbReference>
<evidence type="ECO:0000256" key="3">
    <source>
        <dbReference type="ARBA" id="ARBA00038493"/>
    </source>
</evidence>
<keyword evidence="6" id="KW-1185">Reference proteome</keyword>
<dbReference type="AlphaFoldDB" id="A0A835TFV4"/>
<dbReference type="CDD" id="cd03141">
    <property type="entry name" value="GATase1_Hsp31_like"/>
    <property type="match status" value="1"/>
</dbReference>
<evidence type="ECO:0000256" key="2">
    <source>
        <dbReference type="ARBA" id="ARBA00023239"/>
    </source>
</evidence>
<dbReference type="GO" id="GO:0019172">
    <property type="term" value="F:glyoxalase III activity"/>
    <property type="evidence" value="ECO:0007669"/>
    <property type="project" value="TreeGrafter"/>
</dbReference>
<dbReference type="EMBL" id="JAEHOC010000004">
    <property type="protein sequence ID" value="KAG2442982.1"/>
    <property type="molecule type" value="Genomic_DNA"/>
</dbReference>
<dbReference type="Gene3D" id="3.40.50.880">
    <property type="match status" value="1"/>
</dbReference>
<evidence type="ECO:0000313" key="6">
    <source>
        <dbReference type="Proteomes" id="UP000650467"/>
    </source>
</evidence>
<evidence type="ECO:0000259" key="4">
    <source>
        <dbReference type="Pfam" id="PF01965"/>
    </source>
</evidence>
<dbReference type="InterPro" id="IPR002818">
    <property type="entry name" value="DJ-1/PfpI"/>
</dbReference>
<keyword evidence="1" id="KW-0346">Stress response</keyword>
<proteinExistence type="inferred from homology"/>
<comment type="caution">
    <text evidence="5">The sequence shown here is derived from an EMBL/GenBank/DDBJ whole genome shotgun (WGS) entry which is preliminary data.</text>
</comment>
<dbReference type="PANTHER" id="PTHR48094:SF11">
    <property type="entry name" value="GLUTATHIONE-INDEPENDENT GLYOXALASE HSP31-RELATED"/>
    <property type="match status" value="1"/>
</dbReference>
<dbReference type="GO" id="GO:0005737">
    <property type="term" value="C:cytoplasm"/>
    <property type="evidence" value="ECO:0007669"/>
    <property type="project" value="TreeGrafter"/>
</dbReference>
<reference evidence="5" key="1">
    <citation type="journal article" date="2020" name="bioRxiv">
        <title>Comparative genomics of Chlamydomonas.</title>
        <authorList>
            <person name="Craig R.J."/>
            <person name="Hasan A.R."/>
            <person name="Ness R.W."/>
            <person name="Keightley P.D."/>
        </authorList>
    </citation>
    <scope>NUCLEOTIDE SEQUENCE</scope>
    <source>
        <strain evidence="5">SAG 7.73</strain>
    </source>
</reference>
<organism evidence="5 6">
    <name type="scientific">Chlamydomonas incerta</name>
    <dbReference type="NCBI Taxonomy" id="51695"/>
    <lineage>
        <taxon>Eukaryota</taxon>
        <taxon>Viridiplantae</taxon>
        <taxon>Chlorophyta</taxon>
        <taxon>core chlorophytes</taxon>
        <taxon>Chlorophyceae</taxon>
        <taxon>CS clade</taxon>
        <taxon>Chlamydomonadales</taxon>
        <taxon>Chlamydomonadaceae</taxon>
        <taxon>Chlamydomonas</taxon>
    </lineage>
</organism>
<gene>
    <name evidence="5" type="ORF">HXX76_003055</name>
</gene>
<dbReference type="SUPFAM" id="SSF52317">
    <property type="entry name" value="Class I glutamine amidotransferase-like"/>
    <property type="match status" value="1"/>
</dbReference>
<name>A0A835TFV4_CHLIN</name>
<accession>A0A835TFV4</accession>
<dbReference type="PANTHER" id="PTHR48094">
    <property type="entry name" value="PROTEIN/NUCLEIC ACID DEGLYCASE DJ-1-RELATED"/>
    <property type="match status" value="1"/>
</dbReference>
<dbReference type="GO" id="GO:0019243">
    <property type="term" value="P:methylglyoxal catabolic process to D-lactate via S-lactoyl-glutathione"/>
    <property type="evidence" value="ECO:0007669"/>
    <property type="project" value="TreeGrafter"/>
</dbReference>
<dbReference type="Proteomes" id="UP000650467">
    <property type="component" value="Unassembled WGS sequence"/>
</dbReference>
<sequence length="263" mass="27064">MHEHELTQFAVARGQVLMVCTSAADVGDRHDTGVWLCEVAVPYYIFKGNGYDVTFASISGGPIPVDKAALSEAELRQHPELARFLADDSAMQQLSASVPLSSVSRPPAYDCVFLAGGQGAMADMPGSKELGRVLSDAAQHGKLIAAVCHGPAGLLGAVDAAGRPLLAGRTVACFTAQEEDKTGAAGCMPFQLEQKLREAGACVRAGQPGEENALRDGFLVTGQNHASAARVASLVLEALSVHPAGPEVAAPIVGHAAGAVTEA</sequence>
<dbReference type="OrthoDB" id="543156at2759"/>
<protein>
    <recommendedName>
        <fullName evidence="4">DJ-1/PfpI domain-containing protein</fullName>
    </recommendedName>
</protein>